<evidence type="ECO:0000313" key="4">
    <source>
        <dbReference type="Proteomes" id="UP000011632"/>
    </source>
</evidence>
<dbReference type="Gene3D" id="2.140.10.10">
    <property type="entry name" value="Quinoprotein alcohol dehydrogenase-like superfamily"/>
    <property type="match status" value="1"/>
</dbReference>
<dbReference type="SMART" id="SM00564">
    <property type="entry name" value="PQQ"/>
    <property type="match status" value="4"/>
</dbReference>
<organism evidence="3 4">
    <name type="scientific">Natrinema versiforme JCM 10478</name>
    <dbReference type="NCBI Taxonomy" id="1227496"/>
    <lineage>
        <taxon>Archaea</taxon>
        <taxon>Methanobacteriati</taxon>
        <taxon>Methanobacteriota</taxon>
        <taxon>Stenosarchaea group</taxon>
        <taxon>Halobacteria</taxon>
        <taxon>Halobacteriales</taxon>
        <taxon>Natrialbaceae</taxon>
        <taxon>Natrinema</taxon>
    </lineage>
</organism>
<dbReference type="PANTHER" id="PTHR34512:SF30">
    <property type="entry name" value="OUTER MEMBRANE PROTEIN ASSEMBLY FACTOR BAMB"/>
    <property type="match status" value="1"/>
</dbReference>
<dbReference type="PROSITE" id="PS51257">
    <property type="entry name" value="PROKAR_LIPOPROTEIN"/>
    <property type="match status" value="1"/>
</dbReference>
<dbReference type="InterPro" id="IPR015943">
    <property type="entry name" value="WD40/YVTN_repeat-like_dom_sf"/>
</dbReference>
<dbReference type="Proteomes" id="UP000011632">
    <property type="component" value="Unassembled WGS sequence"/>
</dbReference>
<evidence type="ECO:0000259" key="2">
    <source>
        <dbReference type="Pfam" id="PF13360"/>
    </source>
</evidence>
<proteinExistence type="predicted"/>
<dbReference type="InterPro" id="IPR018391">
    <property type="entry name" value="PQQ_b-propeller_rpt"/>
</dbReference>
<dbReference type="Gene3D" id="2.40.10.480">
    <property type="match status" value="1"/>
</dbReference>
<accession>L9XUI2</accession>
<gene>
    <name evidence="3" type="ORF">C489_15542</name>
</gene>
<keyword evidence="4" id="KW-1185">Reference proteome</keyword>
<dbReference type="InterPro" id="IPR011044">
    <property type="entry name" value="Quino_amine_DH_bsu"/>
</dbReference>
<dbReference type="STRING" id="1227496.C489_15542"/>
<dbReference type="PATRIC" id="fig|1227496.3.peg.3135"/>
<sequence length="398" mass="42071">MRRRDALATVGTLALAGCLGLESPDQNGDDETESNESDLEIDAEEETEKLGGGDHENELELDRAWATAFDVEYGGRLVDETIYVAGAVDGDEGIVAVDPSGGEIEWTCDLGDVPYGFYLSAGPELVYVGSAQQDRIRAIDRRSGTIEATAEYGTAGGDSAIHDGTLVTGTRHAGENDVLVGLDGGTLEERWRRSAELAGFSGAVVADGVVVASYRNGELTGHDPADGSELWATEFSIAGHGYGPFVDDAGRVFAVDSERRAIARIDPTSGEQSWTIGFETQTGELPTIGPPAFDGDAGWIVAGRRVIAFDSVAGDRRWSIEIDGEVTSPVAKTGGTRWVHAVGSDSGRLYGFGSTDGELRYAGEGPADDSDHELFAVENRLAALENGTLVGYDVRSLE</sequence>
<dbReference type="Gene3D" id="2.130.10.10">
    <property type="entry name" value="YVTN repeat-like/Quinoprotein amine dehydrogenase"/>
    <property type="match status" value="1"/>
</dbReference>
<dbReference type="InterPro" id="IPR002372">
    <property type="entry name" value="PQQ_rpt_dom"/>
</dbReference>
<reference evidence="3 4" key="1">
    <citation type="journal article" date="2014" name="PLoS Genet.">
        <title>Phylogenetically driven sequencing of extremely halophilic archaea reveals strategies for static and dynamic osmo-response.</title>
        <authorList>
            <person name="Becker E.A."/>
            <person name="Seitzer P.M."/>
            <person name="Tritt A."/>
            <person name="Larsen D."/>
            <person name="Krusor M."/>
            <person name="Yao A.I."/>
            <person name="Wu D."/>
            <person name="Madern D."/>
            <person name="Eisen J.A."/>
            <person name="Darling A.E."/>
            <person name="Facciotti M.T."/>
        </authorList>
    </citation>
    <scope>NUCLEOTIDE SEQUENCE [LARGE SCALE GENOMIC DNA]</scope>
    <source>
        <strain evidence="3 4">JCM 10478</strain>
    </source>
</reference>
<feature type="domain" description="Pyrrolo-quinoline quinone repeat" evidence="2">
    <location>
        <begin position="180"/>
        <end position="286"/>
    </location>
</feature>
<dbReference type="OrthoDB" id="145878at2157"/>
<evidence type="ECO:0000313" key="3">
    <source>
        <dbReference type="EMBL" id="ELY65207.1"/>
    </source>
</evidence>
<dbReference type="AlphaFoldDB" id="L9XUI2"/>
<protein>
    <submittedName>
        <fullName evidence="3">Pyrrolo-quinoline quinone</fullName>
    </submittedName>
</protein>
<feature type="compositionally biased region" description="Acidic residues" evidence="1">
    <location>
        <begin position="27"/>
        <end position="47"/>
    </location>
</feature>
<comment type="caution">
    <text evidence="3">The sequence shown here is derived from an EMBL/GenBank/DDBJ whole genome shotgun (WGS) entry which is preliminary data.</text>
</comment>
<dbReference type="SUPFAM" id="SSF50969">
    <property type="entry name" value="YVTN repeat-like/Quinoprotein amine dehydrogenase"/>
    <property type="match status" value="1"/>
</dbReference>
<dbReference type="Pfam" id="PF13360">
    <property type="entry name" value="PQQ_2"/>
    <property type="match status" value="1"/>
</dbReference>
<dbReference type="EMBL" id="AOID01000047">
    <property type="protein sequence ID" value="ELY65207.1"/>
    <property type="molecule type" value="Genomic_DNA"/>
</dbReference>
<feature type="region of interest" description="Disordered" evidence="1">
    <location>
        <begin position="19"/>
        <end position="56"/>
    </location>
</feature>
<evidence type="ECO:0000256" key="1">
    <source>
        <dbReference type="SAM" id="MobiDB-lite"/>
    </source>
</evidence>
<name>L9XUI2_9EURY</name>
<dbReference type="PANTHER" id="PTHR34512">
    <property type="entry name" value="CELL SURFACE PROTEIN"/>
    <property type="match status" value="1"/>
</dbReference>
<dbReference type="RefSeq" id="WP_006432196.1">
    <property type="nucleotide sequence ID" value="NZ_AOID01000047.1"/>
</dbReference>